<comment type="caution">
    <text evidence="1">The sequence shown here is derived from an EMBL/GenBank/DDBJ whole genome shotgun (WGS) entry which is preliminary data.</text>
</comment>
<proteinExistence type="predicted"/>
<dbReference type="Proteomes" id="UP000240542">
    <property type="component" value="Unassembled WGS sequence"/>
</dbReference>
<reference evidence="1 2" key="1">
    <citation type="submission" date="2018-03" db="EMBL/GenBank/DDBJ databases">
        <title>Genomic Encyclopedia of Archaeal and Bacterial Type Strains, Phase II (KMG-II): from individual species to whole genera.</title>
        <authorList>
            <person name="Goeker M."/>
        </authorList>
    </citation>
    <scope>NUCLEOTIDE SEQUENCE [LARGE SCALE GENOMIC DNA]</scope>
    <source>
        <strain evidence="1 2">DSM 45312</strain>
    </source>
</reference>
<dbReference type="Gene3D" id="3.60.10.10">
    <property type="entry name" value="Endonuclease/exonuclease/phosphatase"/>
    <property type="match status" value="1"/>
</dbReference>
<dbReference type="InterPro" id="IPR036691">
    <property type="entry name" value="Endo/exonu/phosph_ase_sf"/>
</dbReference>
<gene>
    <name evidence="1" type="ORF">CLV63_112102</name>
</gene>
<evidence type="ECO:0000313" key="1">
    <source>
        <dbReference type="EMBL" id="PSK96220.1"/>
    </source>
</evidence>
<dbReference type="RefSeq" id="WP_106584184.1">
    <property type="nucleotide sequence ID" value="NZ_PYGA01000012.1"/>
</dbReference>
<protein>
    <recommendedName>
        <fullName evidence="3">Endonuclease/exonuclease/phosphatase family metal-dependent hydrolase</fullName>
    </recommendedName>
</protein>
<dbReference type="OrthoDB" id="3436161at2"/>
<dbReference type="EMBL" id="PYGA01000012">
    <property type="protein sequence ID" value="PSK96220.1"/>
    <property type="molecule type" value="Genomic_DNA"/>
</dbReference>
<dbReference type="AlphaFoldDB" id="A0A2P8DG82"/>
<evidence type="ECO:0000313" key="2">
    <source>
        <dbReference type="Proteomes" id="UP000240542"/>
    </source>
</evidence>
<keyword evidence="2" id="KW-1185">Reference proteome</keyword>
<organism evidence="1 2">
    <name type="scientific">Murinocardiopsis flavida</name>
    <dbReference type="NCBI Taxonomy" id="645275"/>
    <lineage>
        <taxon>Bacteria</taxon>
        <taxon>Bacillati</taxon>
        <taxon>Actinomycetota</taxon>
        <taxon>Actinomycetes</taxon>
        <taxon>Streptosporangiales</taxon>
        <taxon>Nocardiopsidaceae</taxon>
        <taxon>Murinocardiopsis</taxon>
    </lineage>
</organism>
<evidence type="ECO:0008006" key="3">
    <source>
        <dbReference type="Google" id="ProtNLM"/>
    </source>
</evidence>
<sequence>MLLRVLSQNLAYGGTADSEGRPDGRWDPLMAAIAAHAPHVLCAQELARWEDHSHQRLAAAEHALGLRVLGGITPSRSANPTAVMYRPGPLRWTQWETRYARELHHGLGVGVLEVDKMALPLTVISAHLTPYSANQAAIEAQIVAARAWRYQGAGIVAGDINHFPLDDQAPASESIPRYNRSSRWTRDASGDWVPNRIVGEKLHAGGLTDAALHLSRHRGDPDLLAPTAGKVRVDQAHLTPALLPALVDYTVLDHGHSDHAGILITLDTDLIDTAAAQPDWI</sequence>
<name>A0A2P8DG82_9ACTN</name>
<accession>A0A2P8DG82</accession>
<dbReference type="SUPFAM" id="SSF56219">
    <property type="entry name" value="DNase I-like"/>
    <property type="match status" value="1"/>
</dbReference>